<dbReference type="EMBL" id="CP051169">
    <property type="protein sequence ID" value="QOK97640.1"/>
    <property type="molecule type" value="Genomic_DNA"/>
</dbReference>
<dbReference type="AlphaFoldDB" id="A0AA92K387"/>
<dbReference type="Proteomes" id="UP000593970">
    <property type="component" value="Chromosome"/>
</dbReference>
<keyword evidence="1" id="KW-0812">Transmembrane</keyword>
<evidence type="ECO:0000313" key="2">
    <source>
        <dbReference type="EMBL" id="QOK97640.1"/>
    </source>
</evidence>
<keyword evidence="1" id="KW-0472">Membrane</keyword>
<evidence type="ECO:0000256" key="1">
    <source>
        <dbReference type="SAM" id="Phobius"/>
    </source>
</evidence>
<evidence type="ECO:0000313" key="3">
    <source>
        <dbReference type="Proteomes" id="UP000593970"/>
    </source>
</evidence>
<gene>
    <name evidence="2" type="ORF">HF909_15240</name>
</gene>
<keyword evidence="1" id="KW-1133">Transmembrane helix</keyword>
<feature type="transmembrane region" description="Helical" evidence="1">
    <location>
        <begin position="6"/>
        <end position="28"/>
    </location>
</feature>
<name>A0AA92K387_RALSL</name>
<organism evidence="2 3">
    <name type="scientific">Ralstonia solanacearum</name>
    <name type="common">Pseudomonas solanacearum</name>
    <dbReference type="NCBI Taxonomy" id="305"/>
    <lineage>
        <taxon>Bacteria</taxon>
        <taxon>Pseudomonadati</taxon>
        <taxon>Pseudomonadota</taxon>
        <taxon>Betaproteobacteria</taxon>
        <taxon>Burkholderiales</taxon>
        <taxon>Burkholderiaceae</taxon>
        <taxon>Ralstonia</taxon>
        <taxon>Ralstonia solanacearum species complex</taxon>
    </lineage>
</organism>
<reference evidence="3" key="1">
    <citation type="submission" date="2020-04" db="EMBL/GenBank/DDBJ databases">
        <title>Ralstonia solanacearum UW576, UW763, UW773, and UW774.</title>
        <authorList>
            <person name="Steidl O."/>
            <person name="Truchon A."/>
            <person name="Allen C."/>
        </authorList>
    </citation>
    <scope>NUCLEOTIDE SEQUENCE [LARGE SCALE GENOMIC DNA]</scope>
    <source>
        <strain evidence="3">UW774</strain>
    </source>
</reference>
<sequence length="139" mass="15714">MKTKYLIYSAITLCVMVVATAAIAYYRFLSQGEFGEKPIYAAMQALELENRSSKTPGTPIFIEDAKESGYAMLGMPSKDEKHPYVWIVLNRISWDGSLMEIPENSQVEVSCDFIENLARKTEINSDVLRHLKAICRKQG</sequence>
<accession>A0AA92K387</accession>
<proteinExistence type="predicted"/>
<protein>
    <submittedName>
        <fullName evidence="2">Uncharacterized protein</fullName>
    </submittedName>
</protein>